<protein>
    <submittedName>
        <fullName evidence="2">Uncharacterized protein</fullName>
    </submittedName>
</protein>
<reference evidence="2" key="1">
    <citation type="submission" date="2019-10" db="EMBL/GenBank/DDBJ databases">
        <authorList>
            <consortium name="DOE Joint Genome Institute"/>
            <person name="Kuo A."/>
            <person name="Miyauchi S."/>
            <person name="Kiss E."/>
            <person name="Drula E."/>
            <person name="Kohler A."/>
            <person name="Sanchez-Garcia M."/>
            <person name="Andreopoulos B."/>
            <person name="Barry K.W."/>
            <person name="Bonito G."/>
            <person name="Buee M."/>
            <person name="Carver A."/>
            <person name="Chen C."/>
            <person name="Cichocki N."/>
            <person name="Clum A."/>
            <person name="Culley D."/>
            <person name="Crous P.W."/>
            <person name="Fauchery L."/>
            <person name="Girlanda M."/>
            <person name="Hayes R."/>
            <person name="Keri Z."/>
            <person name="LaButti K."/>
            <person name="Lipzen A."/>
            <person name="Lombard V."/>
            <person name="Magnuson J."/>
            <person name="Maillard F."/>
            <person name="Morin E."/>
            <person name="Murat C."/>
            <person name="Nolan M."/>
            <person name="Ohm R."/>
            <person name="Pangilinan J."/>
            <person name="Pereira M."/>
            <person name="Perotto S."/>
            <person name="Peter M."/>
            <person name="Riley R."/>
            <person name="Sitrit Y."/>
            <person name="Stielow B."/>
            <person name="Szollosi G."/>
            <person name="Zifcakova L."/>
            <person name="Stursova M."/>
            <person name="Spatafora J.W."/>
            <person name="Tedersoo L."/>
            <person name="Vaario L.-M."/>
            <person name="Yamada A."/>
            <person name="Yan M."/>
            <person name="Wang P."/>
            <person name="Xu J."/>
            <person name="Bruns T."/>
            <person name="Baldrian P."/>
            <person name="Vilgalys R."/>
            <person name="Henrissat B."/>
            <person name="Grigoriev I.V."/>
            <person name="Hibbett D."/>
            <person name="Nagy L.G."/>
            <person name="Martin F.M."/>
        </authorList>
    </citation>
    <scope>NUCLEOTIDE SEQUENCE</scope>
    <source>
        <strain evidence="2">BED1</strain>
    </source>
</reference>
<proteinExistence type="predicted"/>
<accession>A0AAD4G786</accession>
<dbReference type="Proteomes" id="UP001194468">
    <property type="component" value="Unassembled WGS sequence"/>
</dbReference>
<comment type="caution">
    <text evidence="2">The sequence shown here is derived from an EMBL/GenBank/DDBJ whole genome shotgun (WGS) entry which is preliminary data.</text>
</comment>
<gene>
    <name evidence="2" type="ORF">L210DRAFT_3653581</name>
</gene>
<dbReference type="AlphaFoldDB" id="A0AAD4G786"/>
<evidence type="ECO:0000313" key="2">
    <source>
        <dbReference type="EMBL" id="KAF8424260.1"/>
    </source>
</evidence>
<organism evidence="2 3">
    <name type="scientific">Boletus edulis BED1</name>
    <dbReference type="NCBI Taxonomy" id="1328754"/>
    <lineage>
        <taxon>Eukaryota</taxon>
        <taxon>Fungi</taxon>
        <taxon>Dikarya</taxon>
        <taxon>Basidiomycota</taxon>
        <taxon>Agaricomycotina</taxon>
        <taxon>Agaricomycetes</taxon>
        <taxon>Agaricomycetidae</taxon>
        <taxon>Boletales</taxon>
        <taxon>Boletineae</taxon>
        <taxon>Boletaceae</taxon>
        <taxon>Boletoideae</taxon>
        <taxon>Boletus</taxon>
    </lineage>
</organism>
<feature type="compositionally biased region" description="Polar residues" evidence="1">
    <location>
        <begin position="1"/>
        <end position="16"/>
    </location>
</feature>
<evidence type="ECO:0000313" key="3">
    <source>
        <dbReference type="Proteomes" id="UP001194468"/>
    </source>
</evidence>
<feature type="region of interest" description="Disordered" evidence="1">
    <location>
        <begin position="1"/>
        <end position="30"/>
    </location>
</feature>
<reference evidence="2" key="2">
    <citation type="journal article" date="2020" name="Nat. Commun.">
        <title>Large-scale genome sequencing of mycorrhizal fungi provides insights into the early evolution of symbiotic traits.</title>
        <authorList>
            <person name="Miyauchi S."/>
            <person name="Kiss E."/>
            <person name="Kuo A."/>
            <person name="Drula E."/>
            <person name="Kohler A."/>
            <person name="Sanchez-Garcia M."/>
            <person name="Morin E."/>
            <person name="Andreopoulos B."/>
            <person name="Barry K.W."/>
            <person name="Bonito G."/>
            <person name="Buee M."/>
            <person name="Carver A."/>
            <person name="Chen C."/>
            <person name="Cichocki N."/>
            <person name="Clum A."/>
            <person name="Culley D."/>
            <person name="Crous P.W."/>
            <person name="Fauchery L."/>
            <person name="Girlanda M."/>
            <person name="Hayes R.D."/>
            <person name="Keri Z."/>
            <person name="LaButti K."/>
            <person name="Lipzen A."/>
            <person name="Lombard V."/>
            <person name="Magnuson J."/>
            <person name="Maillard F."/>
            <person name="Murat C."/>
            <person name="Nolan M."/>
            <person name="Ohm R.A."/>
            <person name="Pangilinan J."/>
            <person name="Pereira M.F."/>
            <person name="Perotto S."/>
            <person name="Peter M."/>
            <person name="Pfister S."/>
            <person name="Riley R."/>
            <person name="Sitrit Y."/>
            <person name="Stielow J.B."/>
            <person name="Szollosi G."/>
            <person name="Zifcakova L."/>
            <person name="Stursova M."/>
            <person name="Spatafora J.W."/>
            <person name="Tedersoo L."/>
            <person name="Vaario L.M."/>
            <person name="Yamada A."/>
            <person name="Yan M."/>
            <person name="Wang P."/>
            <person name="Xu J."/>
            <person name="Bruns T."/>
            <person name="Baldrian P."/>
            <person name="Vilgalys R."/>
            <person name="Dunand C."/>
            <person name="Henrissat B."/>
            <person name="Grigoriev I.V."/>
            <person name="Hibbett D."/>
            <person name="Nagy L.G."/>
            <person name="Martin F.M."/>
        </authorList>
    </citation>
    <scope>NUCLEOTIDE SEQUENCE</scope>
    <source>
        <strain evidence="2">BED1</strain>
    </source>
</reference>
<name>A0AAD4G786_BOLED</name>
<dbReference type="EMBL" id="WHUW01000106">
    <property type="protein sequence ID" value="KAF8424260.1"/>
    <property type="molecule type" value="Genomic_DNA"/>
</dbReference>
<sequence length="257" mass="27760">MPNSQTSTVTTKSESAQAVGDIRGGEEDGSSKKTYCFTIVTEFSLAYLANALARMRISKRSAEVLVQALNLIAVDQSLAPPNDSLTVVADQDHISDSLSAVSSSFTDPDHSCFDSPDLDQRHTPHVTAAVTFNLFATAPISFGRAVLTGPPGPSVLIPPSPPPAPQRWHKCYRGYVYNFPSPNELNNDRFYCVTKGVRVGVFADWQITSDLTQGIRRSAQSKSSSLQKCISKFETALDCGAVEILEDPSVGTSETRL</sequence>
<evidence type="ECO:0000256" key="1">
    <source>
        <dbReference type="SAM" id="MobiDB-lite"/>
    </source>
</evidence>
<keyword evidence="3" id="KW-1185">Reference proteome</keyword>